<sequence length="271" mass="28329">MPTLETDSFAVSHDAILPAPAAVPPVLLLHSSAAGRWQWRGLHGHLGRGRPIIAPDLIGYGRSEDRSGRAFSMEREVAAVSAIAGRVDGPFHLVGHSYGGCVAMGFAASQPERVRSLTLIEPVRFDLLRGGQDLALLTAIEALASDHVLAISEGRTRDAAAAFADYWGGVGTWDALPEPARASFLAAMPKVALEWGLLLDGAPQAPADRSGPTLLIEGAGTTPAARAIMTALARAMPGAPRARIKGAGHLSPITHPSSIGPVIARFLEDND</sequence>
<dbReference type="PRINTS" id="PR00111">
    <property type="entry name" value="ABHYDROLASE"/>
</dbReference>
<dbReference type="EMBL" id="JABFBC010000001">
    <property type="protein sequence ID" value="NNU80439.1"/>
    <property type="molecule type" value="Genomic_DNA"/>
</dbReference>
<dbReference type="Proteomes" id="UP000572377">
    <property type="component" value="Unassembled WGS sequence"/>
</dbReference>
<dbReference type="Gene3D" id="3.40.50.1820">
    <property type="entry name" value="alpha/beta hydrolase"/>
    <property type="match status" value="1"/>
</dbReference>
<proteinExistence type="predicted"/>
<protein>
    <submittedName>
        <fullName evidence="2">Alpha/beta hydrolase</fullName>
    </submittedName>
</protein>
<dbReference type="GO" id="GO:0016020">
    <property type="term" value="C:membrane"/>
    <property type="evidence" value="ECO:0007669"/>
    <property type="project" value="TreeGrafter"/>
</dbReference>
<keyword evidence="2" id="KW-0378">Hydrolase</keyword>
<dbReference type="InterPro" id="IPR029058">
    <property type="entry name" value="AB_hydrolase_fold"/>
</dbReference>
<dbReference type="RefSeq" id="WP_171324206.1">
    <property type="nucleotide sequence ID" value="NZ_JABFBC010000001.1"/>
</dbReference>
<dbReference type="AlphaFoldDB" id="A0A849L2D7"/>
<dbReference type="InterPro" id="IPR050266">
    <property type="entry name" value="AB_hydrolase_sf"/>
</dbReference>
<comment type="caution">
    <text evidence="2">The sequence shown here is derived from an EMBL/GenBank/DDBJ whole genome shotgun (WGS) entry which is preliminary data.</text>
</comment>
<feature type="domain" description="AB hydrolase-1" evidence="1">
    <location>
        <begin position="26"/>
        <end position="256"/>
    </location>
</feature>
<gene>
    <name evidence="2" type="ORF">HMH01_08295</name>
</gene>
<keyword evidence="3" id="KW-1185">Reference proteome</keyword>
<evidence type="ECO:0000313" key="3">
    <source>
        <dbReference type="Proteomes" id="UP000572377"/>
    </source>
</evidence>
<dbReference type="InterPro" id="IPR000639">
    <property type="entry name" value="Epox_hydrolase-like"/>
</dbReference>
<reference evidence="2 3" key="1">
    <citation type="submission" date="2020-05" db="EMBL/GenBank/DDBJ databases">
        <title>Gimesia benthica sp. nov., a novel planctomycete isolated from a deep-sea water sample of the Northwest Indian Ocean.</title>
        <authorList>
            <person name="Wang J."/>
            <person name="Ruan C."/>
            <person name="Song L."/>
            <person name="Zhu Y."/>
            <person name="Li A."/>
            <person name="Zheng X."/>
            <person name="Wang L."/>
            <person name="Lu Z."/>
            <person name="Huang Y."/>
            <person name="Du W."/>
            <person name="Zhou Y."/>
            <person name="Huang L."/>
            <person name="Dai X."/>
        </authorList>
    </citation>
    <scope>NUCLEOTIDE SEQUENCE [LARGE SCALE GENOMIC DNA]</scope>
    <source>
        <strain evidence="2 3">YYQ-30</strain>
    </source>
</reference>
<name>A0A849L2D7_9RHOB</name>
<dbReference type="SUPFAM" id="SSF53474">
    <property type="entry name" value="alpha/beta-Hydrolases"/>
    <property type="match status" value="1"/>
</dbReference>
<dbReference type="PANTHER" id="PTHR43798:SF33">
    <property type="entry name" value="HYDROLASE, PUTATIVE (AFU_ORTHOLOGUE AFUA_2G14860)-RELATED"/>
    <property type="match status" value="1"/>
</dbReference>
<evidence type="ECO:0000313" key="2">
    <source>
        <dbReference type="EMBL" id="NNU80439.1"/>
    </source>
</evidence>
<accession>A0A849L2D7</accession>
<dbReference type="PRINTS" id="PR00412">
    <property type="entry name" value="EPOXHYDRLASE"/>
</dbReference>
<dbReference type="Pfam" id="PF12697">
    <property type="entry name" value="Abhydrolase_6"/>
    <property type="match status" value="1"/>
</dbReference>
<dbReference type="GO" id="GO:0016787">
    <property type="term" value="F:hydrolase activity"/>
    <property type="evidence" value="ECO:0007669"/>
    <property type="project" value="UniProtKB-KW"/>
</dbReference>
<organism evidence="2 3">
    <name type="scientific">Halovulum dunhuangense</name>
    <dbReference type="NCBI Taxonomy" id="1505036"/>
    <lineage>
        <taxon>Bacteria</taxon>
        <taxon>Pseudomonadati</taxon>
        <taxon>Pseudomonadota</taxon>
        <taxon>Alphaproteobacteria</taxon>
        <taxon>Rhodobacterales</taxon>
        <taxon>Paracoccaceae</taxon>
        <taxon>Halovulum</taxon>
    </lineage>
</organism>
<dbReference type="PANTHER" id="PTHR43798">
    <property type="entry name" value="MONOACYLGLYCEROL LIPASE"/>
    <property type="match status" value="1"/>
</dbReference>
<dbReference type="InterPro" id="IPR000073">
    <property type="entry name" value="AB_hydrolase_1"/>
</dbReference>
<evidence type="ECO:0000259" key="1">
    <source>
        <dbReference type="Pfam" id="PF12697"/>
    </source>
</evidence>